<sequence length="105" mass="10579">MATPFANAAATQVIEIASAALSQPTLVATSSAALTRPFLEQAPAADRHALAPAAVADSASGSHPAPRPAAAPAEPASGASDWSMLLFGAGVLLLPRKRRVDNVVR</sequence>
<organism evidence="2 3">
    <name type="scientific">Pseudoduganella dura</name>
    <dbReference type="NCBI Taxonomy" id="321982"/>
    <lineage>
        <taxon>Bacteria</taxon>
        <taxon>Pseudomonadati</taxon>
        <taxon>Pseudomonadota</taxon>
        <taxon>Betaproteobacteria</taxon>
        <taxon>Burkholderiales</taxon>
        <taxon>Oxalobacteraceae</taxon>
        <taxon>Telluria group</taxon>
        <taxon>Pseudoduganella</taxon>
    </lineage>
</organism>
<protein>
    <submittedName>
        <fullName evidence="2">Uncharacterized protein</fullName>
    </submittedName>
</protein>
<comment type="caution">
    <text evidence="2">The sequence shown here is derived from an EMBL/GenBank/DDBJ whole genome shotgun (WGS) entry which is preliminary data.</text>
</comment>
<dbReference type="AlphaFoldDB" id="A0A6I3XGY0"/>
<evidence type="ECO:0000313" key="3">
    <source>
        <dbReference type="Proteomes" id="UP000431684"/>
    </source>
</evidence>
<accession>A0A6I3XGY0</accession>
<evidence type="ECO:0000256" key="1">
    <source>
        <dbReference type="SAM" id="MobiDB-lite"/>
    </source>
</evidence>
<name>A0A6I3XGY0_9BURK</name>
<dbReference type="EMBL" id="WNWM01000002">
    <property type="protein sequence ID" value="MUI13810.1"/>
    <property type="molecule type" value="Genomic_DNA"/>
</dbReference>
<evidence type="ECO:0000313" key="2">
    <source>
        <dbReference type="EMBL" id="MUI13810.1"/>
    </source>
</evidence>
<gene>
    <name evidence="2" type="ORF">GJV26_15305</name>
</gene>
<dbReference type="Proteomes" id="UP000431684">
    <property type="component" value="Unassembled WGS sequence"/>
</dbReference>
<dbReference type="RefSeq" id="WP_155709582.1">
    <property type="nucleotide sequence ID" value="NZ_BMWU01000043.1"/>
</dbReference>
<feature type="region of interest" description="Disordered" evidence="1">
    <location>
        <begin position="50"/>
        <end position="77"/>
    </location>
</feature>
<reference evidence="2 3" key="1">
    <citation type="submission" date="2019-11" db="EMBL/GenBank/DDBJ databases">
        <title>Draft Genome Sequences of Six Type Strains of the Genus Massilia.</title>
        <authorList>
            <person name="Miess H."/>
            <person name="Frediansyah A."/>
            <person name="Goeker M."/>
            <person name="Gross H."/>
        </authorList>
    </citation>
    <scope>NUCLEOTIDE SEQUENCE [LARGE SCALE GENOMIC DNA]</scope>
    <source>
        <strain evidence="2 3">DSM 17513</strain>
    </source>
</reference>
<proteinExistence type="predicted"/>
<keyword evidence="3" id="KW-1185">Reference proteome</keyword>